<dbReference type="InterPro" id="IPR012701">
    <property type="entry name" value="CP_lyase_PhnL"/>
</dbReference>
<dbReference type="EMBL" id="JPQU01000089">
    <property type="protein sequence ID" value="KFE51247.1"/>
    <property type="molecule type" value="Genomic_DNA"/>
</dbReference>
<keyword evidence="2" id="KW-0547">Nucleotide-binding</keyword>
<feature type="domain" description="ABC transporter" evidence="4">
    <location>
        <begin position="5"/>
        <end position="235"/>
    </location>
</feature>
<gene>
    <name evidence="5" type="ORF">IV01_23600</name>
</gene>
<evidence type="ECO:0000256" key="2">
    <source>
        <dbReference type="ARBA" id="ARBA00022741"/>
    </source>
</evidence>
<dbReference type="InterPro" id="IPR017871">
    <property type="entry name" value="ABC_transporter-like_CS"/>
</dbReference>
<dbReference type="Proteomes" id="UP000028631">
    <property type="component" value="Unassembled WGS sequence"/>
</dbReference>
<evidence type="ECO:0000256" key="3">
    <source>
        <dbReference type="ARBA" id="ARBA00022840"/>
    </source>
</evidence>
<comment type="caution">
    <text evidence="5">The sequence shown here is derived from an EMBL/GenBank/DDBJ whole genome shotgun (WGS) entry which is preliminary data.</text>
</comment>
<dbReference type="GO" id="GO:0016887">
    <property type="term" value="F:ATP hydrolysis activity"/>
    <property type="evidence" value="ECO:0007669"/>
    <property type="project" value="InterPro"/>
</dbReference>
<dbReference type="InterPro" id="IPR003439">
    <property type="entry name" value="ABC_transporter-like_ATP-bd"/>
</dbReference>
<dbReference type="NCBIfam" id="TIGR02324">
    <property type="entry name" value="CP_lyasePhnL"/>
    <property type="match status" value="1"/>
</dbReference>
<dbReference type="InterPro" id="IPR027417">
    <property type="entry name" value="P-loop_NTPase"/>
</dbReference>
<dbReference type="PANTHER" id="PTHR42798:SF7">
    <property type="entry name" value="ALPHA-D-RIBOSE 1-METHYLPHOSPHONATE 5-TRIPHOSPHATE SYNTHASE SUBUNIT PHNL"/>
    <property type="match status" value="1"/>
</dbReference>
<dbReference type="Gene3D" id="3.40.50.300">
    <property type="entry name" value="P-loop containing nucleotide triphosphate hydrolases"/>
    <property type="match status" value="1"/>
</dbReference>
<dbReference type="PROSITE" id="PS50893">
    <property type="entry name" value="ABC_TRANSPORTER_2"/>
    <property type="match status" value="1"/>
</dbReference>
<dbReference type="PROSITE" id="PS00211">
    <property type="entry name" value="ABC_TRANSPORTER_1"/>
    <property type="match status" value="1"/>
</dbReference>
<comment type="similarity">
    <text evidence="1">Belongs to the ABC transporter superfamily.</text>
</comment>
<reference evidence="5 6" key="1">
    <citation type="submission" date="2014-07" db="EMBL/GenBank/DDBJ databases">
        <title>Draft Genome Sequences of Environmental Pseudomonas syringae strains.</title>
        <authorList>
            <person name="Baltrus D.A."/>
            <person name="Berge O."/>
            <person name="Morris C."/>
        </authorList>
    </citation>
    <scope>NUCLEOTIDE SEQUENCE [LARGE SCALE GENOMIC DNA]</scope>
    <source>
        <strain evidence="5 6">GAW0119</strain>
    </source>
</reference>
<organism evidence="5 6">
    <name type="scientific">Pseudomonas syringae</name>
    <dbReference type="NCBI Taxonomy" id="317"/>
    <lineage>
        <taxon>Bacteria</taxon>
        <taxon>Pseudomonadati</taxon>
        <taxon>Pseudomonadota</taxon>
        <taxon>Gammaproteobacteria</taxon>
        <taxon>Pseudomonadales</taxon>
        <taxon>Pseudomonadaceae</taxon>
        <taxon>Pseudomonas</taxon>
    </lineage>
</organism>
<dbReference type="SUPFAM" id="SSF52540">
    <property type="entry name" value="P-loop containing nucleoside triphosphate hydrolases"/>
    <property type="match status" value="1"/>
</dbReference>
<dbReference type="Pfam" id="PF00005">
    <property type="entry name" value="ABC_tran"/>
    <property type="match status" value="1"/>
</dbReference>
<evidence type="ECO:0000259" key="4">
    <source>
        <dbReference type="PROSITE" id="PS50893"/>
    </source>
</evidence>
<evidence type="ECO:0000313" key="5">
    <source>
        <dbReference type="EMBL" id="KFE51247.1"/>
    </source>
</evidence>
<dbReference type="GO" id="GO:0005524">
    <property type="term" value="F:ATP binding"/>
    <property type="evidence" value="ECO:0007669"/>
    <property type="project" value="UniProtKB-KW"/>
</dbReference>
<protein>
    <submittedName>
        <fullName evidence="5">Phosphonate ABC transporter ATP-binding protein</fullName>
    </submittedName>
</protein>
<dbReference type="RefSeq" id="WP_032631366.1">
    <property type="nucleotide sequence ID" value="NZ_JPQU01000089.1"/>
</dbReference>
<evidence type="ECO:0000313" key="6">
    <source>
        <dbReference type="Proteomes" id="UP000028631"/>
    </source>
</evidence>
<evidence type="ECO:0000256" key="1">
    <source>
        <dbReference type="ARBA" id="ARBA00005417"/>
    </source>
</evidence>
<dbReference type="PATRIC" id="fig|317.175.peg.4920"/>
<keyword evidence="3 5" id="KW-0067">ATP-binding</keyword>
<dbReference type="AlphaFoldDB" id="A0A085V734"/>
<proteinExistence type="inferred from homology"/>
<sequence>MNTLIEVRDLSKTFTLHQQNGVVLNVLRGLNFKVRAGECLVLHGNSGAGKSTLLRTLYGNYLPAGGSIRVVHDGHWLELVGAEPREVLDVRRQTLGYISQFLRVIPRVSSLDVVMEPALARGWSTDEARARAEQLLSRLNIPQRLWQLAPGTFSGGEQQRINIARSFMVPWPVLLLDEPTASLDEGNRQVVLELMNEAKTAGAALIGIFHDRAARETVADRFLDMTPLDLTAKELLQC</sequence>
<dbReference type="SMART" id="SM00382">
    <property type="entry name" value="AAA"/>
    <property type="match status" value="1"/>
</dbReference>
<dbReference type="PANTHER" id="PTHR42798">
    <property type="entry name" value="LIPOPROTEIN-RELEASING SYSTEM ATP-BINDING PROTEIN LOLD"/>
    <property type="match status" value="1"/>
</dbReference>
<dbReference type="InterPro" id="IPR003593">
    <property type="entry name" value="AAA+_ATPase"/>
</dbReference>
<dbReference type="OrthoDB" id="9802264at2"/>
<name>A0A085V734_PSESX</name>
<accession>A0A085V734</accession>
<keyword evidence="6" id="KW-1185">Reference proteome</keyword>